<evidence type="ECO:0000313" key="1">
    <source>
        <dbReference type="EMBL" id="MCR6482808.1"/>
    </source>
</evidence>
<dbReference type="RefSeq" id="WP_257919431.1">
    <property type="nucleotide sequence ID" value="NZ_JAMXQV010000003.1"/>
</dbReference>
<keyword evidence="2" id="KW-1185">Reference proteome</keyword>
<sequence>MIDSIALRDDARAPTADPAADVRHYDDYFRIDRSEDPAAWWAGAQRVARLVVDDLPGAGLGEDLQADLLAGVSRLLLASTSVPAHSGTTTPAKVPPHGEHETAARRWKLGHHLFHHLLSLMNSHADGLAAALGQPDWTTARLLVEELTVHYDAATAVMHYASSFPVAAYEETVRPSMEPPWMPPGFSGVFNREHQALLDSLTGLKPRLRGRAAEQAMPAEAARSARALWKAQSRNRREHKAICDKFVPGGGSLLQRHFDETKG</sequence>
<comment type="caution">
    <text evidence="1">The sequence shown here is derived from an EMBL/GenBank/DDBJ whole genome shotgun (WGS) entry which is preliminary data.</text>
</comment>
<reference evidence="1" key="1">
    <citation type="submission" date="2022-06" db="EMBL/GenBank/DDBJ databases">
        <title>Amycolatopsis iheyaensis sp. nov., a new species of the genus Amycolatopsis isolated from soil in Iheya island, Japan.</title>
        <authorList>
            <person name="Ngamcharungchit C."/>
            <person name="Kanto H."/>
            <person name="Take A."/>
            <person name="Intra B."/>
            <person name="Matsumoto A."/>
            <person name="Panbangred W."/>
            <person name="Inahashi Y."/>
        </authorList>
    </citation>
    <scope>NUCLEOTIDE SEQUENCE</scope>
    <source>
        <strain evidence="1">OK19-0408</strain>
    </source>
</reference>
<name>A0A9X2N8Y2_9PSEU</name>
<accession>A0A9X2N8Y2</accession>
<organism evidence="1 2">
    <name type="scientific">Amycolatopsis iheyensis</name>
    <dbReference type="NCBI Taxonomy" id="2945988"/>
    <lineage>
        <taxon>Bacteria</taxon>
        <taxon>Bacillati</taxon>
        <taxon>Actinomycetota</taxon>
        <taxon>Actinomycetes</taxon>
        <taxon>Pseudonocardiales</taxon>
        <taxon>Pseudonocardiaceae</taxon>
        <taxon>Amycolatopsis</taxon>
    </lineage>
</organism>
<evidence type="ECO:0000313" key="2">
    <source>
        <dbReference type="Proteomes" id="UP001144096"/>
    </source>
</evidence>
<protein>
    <submittedName>
        <fullName evidence="1">Uncharacterized protein</fullName>
    </submittedName>
</protein>
<proteinExistence type="predicted"/>
<dbReference type="EMBL" id="JAMXQV010000003">
    <property type="protein sequence ID" value="MCR6482808.1"/>
    <property type="molecule type" value="Genomic_DNA"/>
</dbReference>
<dbReference type="AlphaFoldDB" id="A0A9X2N8Y2"/>
<dbReference type="Proteomes" id="UP001144096">
    <property type="component" value="Unassembled WGS sequence"/>
</dbReference>
<gene>
    <name evidence="1" type="ORF">M8542_08260</name>
</gene>